<feature type="compositionally biased region" description="Basic and acidic residues" evidence="1">
    <location>
        <begin position="95"/>
        <end position="105"/>
    </location>
</feature>
<organism evidence="3 4">
    <name type="scientific">Wolfiporia cocos (strain MD-104)</name>
    <name type="common">Brown rot fungus</name>
    <dbReference type="NCBI Taxonomy" id="742152"/>
    <lineage>
        <taxon>Eukaryota</taxon>
        <taxon>Fungi</taxon>
        <taxon>Dikarya</taxon>
        <taxon>Basidiomycota</taxon>
        <taxon>Agaricomycotina</taxon>
        <taxon>Agaricomycetes</taxon>
        <taxon>Polyporales</taxon>
        <taxon>Phaeolaceae</taxon>
        <taxon>Wolfiporia</taxon>
    </lineage>
</organism>
<dbReference type="OMA" id="IREHAAY"/>
<accession>A0A2H3JI44</accession>
<protein>
    <submittedName>
        <fullName evidence="3">Uncharacterized protein</fullName>
    </submittedName>
</protein>
<feature type="compositionally biased region" description="Low complexity" evidence="1">
    <location>
        <begin position="384"/>
        <end position="395"/>
    </location>
</feature>
<name>A0A2H3JI44_WOLCO</name>
<keyword evidence="2" id="KW-1133">Transmembrane helix</keyword>
<feature type="region of interest" description="Disordered" evidence="1">
    <location>
        <begin position="182"/>
        <end position="360"/>
    </location>
</feature>
<feature type="compositionally biased region" description="Polar residues" evidence="1">
    <location>
        <begin position="149"/>
        <end position="159"/>
    </location>
</feature>
<reference evidence="3 4" key="1">
    <citation type="journal article" date="2012" name="Science">
        <title>The Paleozoic origin of enzymatic lignin decomposition reconstructed from 31 fungal genomes.</title>
        <authorList>
            <person name="Floudas D."/>
            <person name="Binder M."/>
            <person name="Riley R."/>
            <person name="Barry K."/>
            <person name="Blanchette R.A."/>
            <person name="Henrissat B."/>
            <person name="Martinez A.T."/>
            <person name="Otillar R."/>
            <person name="Spatafora J.W."/>
            <person name="Yadav J.S."/>
            <person name="Aerts A."/>
            <person name="Benoit I."/>
            <person name="Boyd A."/>
            <person name="Carlson A."/>
            <person name="Copeland A."/>
            <person name="Coutinho P.M."/>
            <person name="de Vries R.P."/>
            <person name="Ferreira P."/>
            <person name="Findley K."/>
            <person name="Foster B."/>
            <person name="Gaskell J."/>
            <person name="Glotzer D."/>
            <person name="Gorecki P."/>
            <person name="Heitman J."/>
            <person name="Hesse C."/>
            <person name="Hori C."/>
            <person name="Igarashi K."/>
            <person name="Jurgens J.A."/>
            <person name="Kallen N."/>
            <person name="Kersten P."/>
            <person name="Kohler A."/>
            <person name="Kuees U."/>
            <person name="Kumar T.K.A."/>
            <person name="Kuo A."/>
            <person name="LaButti K."/>
            <person name="Larrondo L.F."/>
            <person name="Lindquist E."/>
            <person name="Ling A."/>
            <person name="Lombard V."/>
            <person name="Lucas S."/>
            <person name="Lundell T."/>
            <person name="Martin R."/>
            <person name="McLaughlin D.J."/>
            <person name="Morgenstern I."/>
            <person name="Morin E."/>
            <person name="Murat C."/>
            <person name="Nagy L.G."/>
            <person name="Nolan M."/>
            <person name="Ohm R.A."/>
            <person name="Patyshakuliyeva A."/>
            <person name="Rokas A."/>
            <person name="Ruiz-Duenas F.J."/>
            <person name="Sabat G."/>
            <person name="Salamov A."/>
            <person name="Samejima M."/>
            <person name="Schmutz J."/>
            <person name="Slot J.C."/>
            <person name="St John F."/>
            <person name="Stenlid J."/>
            <person name="Sun H."/>
            <person name="Sun S."/>
            <person name="Syed K."/>
            <person name="Tsang A."/>
            <person name="Wiebenga A."/>
            <person name="Young D."/>
            <person name="Pisabarro A."/>
            <person name="Eastwood D.C."/>
            <person name="Martin F."/>
            <person name="Cullen D."/>
            <person name="Grigoriev I.V."/>
            <person name="Hibbett D.S."/>
        </authorList>
    </citation>
    <scope>NUCLEOTIDE SEQUENCE [LARGE SCALE GENOMIC DNA]</scope>
    <source>
        <strain evidence="3 4">MD-104</strain>
    </source>
</reference>
<keyword evidence="4" id="KW-1185">Reference proteome</keyword>
<keyword evidence="2" id="KW-0472">Membrane</keyword>
<feature type="transmembrane region" description="Helical" evidence="2">
    <location>
        <begin position="23"/>
        <end position="45"/>
    </location>
</feature>
<feature type="region of interest" description="Disordered" evidence="1">
    <location>
        <begin position="69"/>
        <end position="164"/>
    </location>
</feature>
<feature type="compositionally biased region" description="Pro residues" evidence="1">
    <location>
        <begin position="214"/>
        <end position="276"/>
    </location>
</feature>
<proteinExistence type="predicted"/>
<dbReference type="Proteomes" id="UP000218811">
    <property type="component" value="Unassembled WGS sequence"/>
</dbReference>
<feature type="compositionally biased region" description="Basic and acidic residues" evidence="1">
    <location>
        <begin position="69"/>
        <end position="84"/>
    </location>
</feature>
<dbReference type="EMBL" id="KB467854">
    <property type="protein sequence ID" value="PCH35677.1"/>
    <property type="molecule type" value="Genomic_DNA"/>
</dbReference>
<evidence type="ECO:0000313" key="4">
    <source>
        <dbReference type="Proteomes" id="UP000218811"/>
    </source>
</evidence>
<evidence type="ECO:0000313" key="3">
    <source>
        <dbReference type="EMBL" id="PCH35677.1"/>
    </source>
</evidence>
<feature type="compositionally biased region" description="Polar residues" evidence="1">
    <location>
        <begin position="291"/>
        <end position="329"/>
    </location>
</feature>
<feature type="region of interest" description="Disordered" evidence="1">
    <location>
        <begin position="384"/>
        <end position="403"/>
    </location>
</feature>
<sequence>MRWTWVVLSSVRSTITMPPKTSGSLTILIAFGIMAAAGVLTYVLIELRRRRYPPAKGFAVARNDDIPHDYEANPVNDDMRDRSSQDMVSTPLLTPDRRGSDESIRDAGAGWSRPRPPPPGVPPSIAQTGSPAMSSIRPERGGTFEPTPTLASQPSTIPSEPSPFDWQPNLSLLLPYILSTSSEGLSDEPMPSVESSLAPPVPAPDASRKAGRPLPQPPTTSSPMPPSPARSPAPPFPIPPSPARSPAPPSPARSPALPSPARSPAPPTPSPAPPASEQPLLSPTEYFPPTRFSSLSITTGGEQVSPSRFPSYSASGSGSTPRTEHSWLSSAMHGPSPWRGILGGPPPVAEEGEPPMPPIREHAAYHATPEFALAARLSHLALPRPLPSLAGSSSRPLPPPPPP</sequence>
<evidence type="ECO:0000256" key="2">
    <source>
        <dbReference type="SAM" id="Phobius"/>
    </source>
</evidence>
<dbReference type="PRINTS" id="PR01217">
    <property type="entry name" value="PRICHEXTENSN"/>
</dbReference>
<gene>
    <name evidence="3" type="ORF">WOLCODRAFT_166410</name>
</gene>
<keyword evidence="2" id="KW-0812">Transmembrane</keyword>
<evidence type="ECO:0000256" key="1">
    <source>
        <dbReference type="SAM" id="MobiDB-lite"/>
    </source>
</evidence>
<dbReference type="AlphaFoldDB" id="A0A2H3JI44"/>
<feature type="compositionally biased region" description="Pro residues" evidence="1">
    <location>
        <begin position="344"/>
        <end position="358"/>
    </location>
</feature>